<dbReference type="Proteomes" id="UP000693946">
    <property type="component" value="Linkage Group LG18"/>
</dbReference>
<comment type="caution">
    <text evidence="2">The sequence shown here is derived from an EMBL/GenBank/DDBJ whole genome shotgun (WGS) entry which is preliminary data.</text>
</comment>
<name>A0AAV6RUE3_SOLSE</name>
<feature type="signal peptide" evidence="1">
    <location>
        <begin position="1"/>
        <end position="15"/>
    </location>
</feature>
<dbReference type="AlphaFoldDB" id="A0AAV6RUE3"/>
<dbReference type="EMBL" id="JAGKHQ010000010">
    <property type="protein sequence ID" value="KAG7507677.1"/>
    <property type="molecule type" value="Genomic_DNA"/>
</dbReference>
<organism evidence="2 3">
    <name type="scientific">Solea senegalensis</name>
    <name type="common">Senegalese sole</name>
    <dbReference type="NCBI Taxonomy" id="28829"/>
    <lineage>
        <taxon>Eukaryota</taxon>
        <taxon>Metazoa</taxon>
        <taxon>Chordata</taxon>
        <taxon>Craniata</taxon>
        <taxon>Vertebrata</taxon>
        <taxon>Euteleostomi</taxon>
        <taxon>Actinopterygii</taxon>
        <taxon>Neopterygii</taxon>
        <taxon>Teleostei</taxon>
        <taxon>Neoteleostei</taxon>
        <taxon>Acanthomorphata</taxon>
        <taxon>Carangaria</taxon>
        <taxon>Pleuronectiformes</taxon>
        <taxon>Pleuronectoidei</taxon>
        <taxon>Soleidae</taxon>
        <taxon>Solea</taxon>
    </lineage>
</organism>
<protein>
    <recommendedName>
        <fullName evidence="4">Secreted protein</fullName>
    </recommendedName>
</protein>
<evidence type="ECO:0000313" key="3">
    <source>
        <dbReference type="Proteomes" id="UP000693946"/>
    </source>
</evidence>
<evidence type="ECO:0000256" key="1">
    <source>
        <dbReference type="SAM" id="SignalP"/>
    </source>
</evidence>
<evidence type="ECO:0008006" key="4">
    <source>
        <dbReference type="Google" id="ProtNLM"/>
    </source>
</evidence>
<keyword evidence="1" id="KW-0732">Signal</keyword>
<proteinExistence type="predicted"/>
<reference evidence="2 3" key="1">
    <citation type="journal article" date="2021" name="Sci. Rep.">
        <title>Chromosome anchoring in Senegalese sole (Solea senegalensis) reveals sex-associated markers and genome rearrangements in flatfish.</title>
        <authorList>
            <person name="Guerrero-Cozar I."/>
            <person name="Gomez-Garrido J."/>
            <person name="Berbel C."/>
            <person name="Martinez-Blanch J.F."/>
            <person name="Alioto T."/>
            <person name="Claros M.G."/>
            <person name="Gagnaire P.A."/>
            <person name="Manchado M."/>
        </authorList>
    </citation>
    <scope>NUCLEOTIDE SEQUENCE [LARGE SCALE GENOMIC DNA]</scope>
    <source>
        <strain evidence="2">Sse05_10M</strain>
    </source>
</reference>
<feature type="chain" id="PRO_5043865624" description="Secreted protein" evidence="1">
    <location>
        <begin position="16"/>
        <end position="63"/>
    </location>
</feature>
<keyword evidence="3" id="KW-1185">Reference proteome</keyword>
<evidence type="ECO:0000313" key="2">
    <source>
        <dbReference type="EMBL" id="KAG7507677.1"/>
    </source>
</evidence>
<gene>
    <name evidence="2" type="ORF">JOB18_041986</name>
</gene>
<sequence>MWTWHSVAVVPLCLSAPDTEKGLVKNTPGRIRLQSLSATGSRSLARTEDNLCYLQHFGDLGMN</sequence>
<accession>A0AAV6RUE3</accession>